<proteinExistence type="predicted"/>
<feature type="compositionally biased region" description="Polar residues" evidence="1">
    <location>
        <begin position="360"/>
        <end position="374"/>
    </location>
</feature>
<feature type="non-terminal residue" evidence="2">
    <location>
        <position position="1"/>
    </location>
</feature>
<feature type="region of interest" description="Disordered" evidence="1">
    <location>
        <begin position="335"/>
        <end position="419"/>
    </location>
</feature>
<dbReference type="EMBL" id="CAMXCT010003003">
    <property type="protein sequence ID" value="CAI4001892.1"/>
    <property type="molecule type" value="Genomic_DNA"/>
</dbReference>
<comment type="caution">
    <text evidence="2">The sequence shown here is derived from an EMBL/GenBank/DDBJ whole genome shotgun (WGS) entry which is preliminary data.</text>
</comment>
<evidence type="ECO:0000313" key="4">
    <source>
        <dbReference type="Proteomes" id="UP001152797"/>
    </source>
</evidence>
<evidence type="ECO:0000256" key="1">
    <source>
        <dbReference type="SAM" id="MobiDB-lite"/>
    </source>
</evidence>
<protein>
    <submittedName>
        <fullName evidence="3">Ankyrin repeat and SOCS box protein 3</fullName>
    </submittedName>
</protein>
<reference evidence="2" key="1">
    <citation type="submission" date="2022-10" db="EMBL/GenBank/DDBJ databases">
        <authorList>
            <person name="Chen Y."/>
            <person name="Dougan E. K."/>
            <person name="Chan C."/>
            <person name="Rhodes N."/>
            <person name="Thang M."/>
        </authorList>
    </citation>
    <scope>NUCLEOTIDE SEQUENCE</scope>
</reference>
<reference evidence="3 4" key="2">
    <citation type="submission" date="2024-05" db="EMBL/GenBank/DDBJ databases">
        <authorList>
            <person name="Chen Y."/>
            <person name="Shah S."/>
            <person name="Dougan E. K."/>
            <person name="Thang M."/>
            <person name="Chan C."/>
        </authorList>
    </citation>
    <scope>NUCLEOTIDE SEQUENCE [LARGE SCALE GENOMIC DNA]</scope>
</reference>
<gene>
    <name evidence="2" type="ORF">C1SCF055_LOCUS27892</name>
</gene>
<evidence type="ECO:0000313" key="3">
    <source>
        <dbReference type="EMBL" id="CAL4789204.1"/>
    </source>
</evidence>
<organism evidence="2">
    <name type="scientific">Cladocopium goreaui</name>
    <dbReference type="NCBI Taxonomy" id="2562237"/>
    <lineage>
        <taxon>Eukaryota</taxon>
        <taxon>Sar</taxon>
        <taxon>Alveolata</taxon>
        <taxon>Dinophyceae</taxon>
        <taxon>Suessiales</taxon>
        <taxon>Symbiodiniaceae</taxon>
        <taxon>Cladocopium</taxon>
    </lineage>
</organism>
<sequence length="463" mass="51750">VLNPLTRRLIFESSTGRAVSPLTRQQVDNFKLMPSLTESEAWVDFVDWNCDGHLDIQEVCFTVAALLPVDEAYARKFVLRVMNLPEDSEEKHELDKQEVIHTLLPQIRRQLRRLVATPRPRPPQICRNSKQDELVAWFQFWDSKKQGCLDTATLTLAVVSTFHTALARSADAATKDAVAHTFLMELGLRETDTVTESQFMEKMAPQLVANLPVALERGEQSGSFDPKLPLTLILRDMKTANERPLHFEEAGQVTVGELRKATQRRFPVILCRRKVKLFVMGQLLEDDAKPLMHLRGIYAGATVNFMPGERFVDPMLASKKKKKTLHIADDLDGFDSSSSEDLSPITAKCKSSPASRVVSKDSQWQSPARATSLESAKMRAGNRRASIRGIEHGASSSGSTPLKAKPEPKKVSRAKVPKQVSWRDLPKDVGAEEVEAAIVPASQPCSLLTKGCDFKTMHFWLNI</sequence>
<keyword evidence="4" id="KW-1185">Reference proteome</keyword>
<dbReference type="EMBL" id="CAMXCT030003003">
    <property type="protein sequence ID" value="CAL4789204.1"/>
    <property type="molecule type" value="Genomic_DNA"/>
</dbReference>
<accession>A0A9P1D3G6</accession>
<name>A0A9P1D3G6_9DINO</name>
<evidence type="ECO:0000313" key="2">
    <source>
        <dbReference type="EMBL" id="CAI4001892.1"/>
    </source>
</evidence>
<dbReference type="SUPFAM" id="SSF47473">
    <property type="entry name" value="EF-hand"/>
    <property type="match status" value="1"/>
</dbReference>
<dbReference type="OrthoDB" id="418738at2759"/>
<dbReference type="InterPro" id="IPR011992">
    <property type="entry name" value="EF-hand-dom_pair"/>
</dbReference>
<dbReference type="Proteomes" id="UP001152797">
    <property type="component" value="Unassembled WGS sequence"/>
</dbReference>
<dbReference type="AlphaFoldDB" id="A0A9P1D3G6"/>
<dbReference type="EMBL" id="CAMXCT020003003">
    <property type="protein sequence ID" value="CAL1155267.1"/>
    <property type="molecule type" value="Genomic_DNA"/>
</dbReference>